<dbReference type="GeneID" id="60697872"/>
<dbReference type="InterPro" id="IPR029058">
    <property type="entry name" value="AB_hydrolase_fold"/>
</dbReference>
<proteinExistence type="predicted"/>
<accession>A0A1C2IPL2</accession>
<keyword evidence="3" id="KW-1185">Reference proteome</keyword>
<keyword evidence="2" id="KW-0378">Hydrolase</keyword>
<reference evidence="2" key="1">
    <citation type="journal article" date="2016" name="Int. J. Mol. Sci.">
        <title>Comparative genomics of the extreme acidophile Acidithiobacillus thiooxidans reveals intraspecific divergence and niche adaptation.</title>
        <authorList>
            <person name="Zhang X."/>
            <person name="Feng X."/>
            <person name="Tao J."/>
            <person name="Ma L."/>
            <person name="Xiao Y."/>
            <person name="Liang Y."/>
            <person name="Liu X."/>
            <person name="Yin H."/>
        </authorList>
    </citation>
    <scope>NUCLEOTIDE SEQUENCE [LARGE SCALE GENOMIC DNA]</scope>
    <source>
        <strain evidence="2">DXS-W</strain>
    </source>
</reference>
<dbReference type="RefSeq" id="WP_031573876.1">
    <property type="nucleotide sequence ID" value="NZ_JABBDV010000082.1"/>
</dbReference>
<feature type="domain" description="Serine aminopeptidase S33" evidence="1">
    <location>
        <begin position="60"/>
        <end position="156"/>
    </location>
</feature>
<dbReference type="PANTHER" id="PTHR42103">
    <property type="entry name" value="ALPHA/BETA-HYDROLASES SUPERFAMILY PROTEIN"/>
    <property type="match status" value="1"/>
</dbReference>
<dbReference type="EMBL" id="LWRY01000187">
    <property type="protein sequence ID" value="OCX69870.1"/>
    <property type="molecule type" value="Genomic_DNA"/>
</dbReference>
<comment type="caution">
    <text evidence="2">The sequence shown here is derived from an EMBL/GenBank/DDBJ whole genome shotgun (WGS) entry which is preliminary data.</text>
</comment>
<protein>
    <submittedName>
        <fullName evidence="2">Alpha/beta hydrolase</fullName>
    </submittedName>
</protein>
<sequence>MLPIDRSHLYDGGELAGLECVGQKVLIPGPAGDLEGLTACPEKETRGAVAVLLHPHPLYGGTLHNKVVHYLSRTFNLLGIPSLRFNFRGVGESAGSYDDGRGETEDCLAVLNWVQERRPGFDIWLAGFSFGAYVAYRAVHRHPHITRLLTVAPPVNLFDFQHLSPPRCPWTLIQGEQDELVPAANVKQWLAALPVNPTTLLLPADHFFHGQLNTLQIALLQSLADDVAKMRYTGTSPCAQSRFS</sequence>
<dbReference type="Proteomes" id="UP000095008">
    <property type="component" value="Unassembled WGS sequence"/>
</dbReference>
<dbReference type="Pfam" id="PF12146">
    <property type="entry name" value="Hydrolase_4"/>
    <property type="match status" value="1"/>
</dbReference>
<evidence type="ECO:0000259" key="1">
    <source>
        <dbReference type="Pfam" id="PF12146"/>
    </source>
</evidence>
<organism evidence="2 3">
    <name type="scientific">Acidithiobacillus thiooxidans</name>
    <name type="common">Thiobacillus thiooxidans</name>
    <dbReference type="NCBI Taxonomy" id="930"/>
    <lineage>
        <taxon>Bacteria</taxon>
        <taxon>Pseudomonadati</taxon>
        <taxon>Pseudomonadota</taxon>
        <taxon>Acidithiobacillia</taxon>
        <taxon>Acidithiobacillales</taxon>
        <taxon>Acidithiobacillaceae</taxon>
        <taxon>Acidithiobacillus</taxon>
    </lineage>
</organism>
<dbReference type="InterPro" id="IPR022742">
    <property type="entry name" value="Hydrolase_4"/>
</dbReference>
<gene>
    <name evidence="2" type="ORF">A6M23_14610</name>
</gene>
<name>A0A1C2IPL2_ACITH</name>
<evidence type="ECO:0000313" key="2">
    <source>
        <dbReference type="EMBL" id="OCX69870.1"/>
    </source>
</evidence>
<evidence type="ECO:0000313" key="3">
    <source>
        <dbReference type="Proteomes" id="UP000095008"/>
    </source>
</evidence>
<dbReference type="AlphaFoldDB" id="A0A1C2IPL2"/>
<dbReference type="OrthoDB" id="9800435at2"/>
<dbReference type="GO" id="GO:0016787">
    <property type="term" value="F:hydrolase activity"/>
    <property type="evidence" value="ECO:0007669"/>
    <property type="project" value="UniProtKB-KW"/>
</dbReference>
<dbReference type="PANTHER" id="PTHR42103:SF2">
    <property type="entry name" value="AB HYDROLASE-1 DOMAIN-CONTAINING PROTEIN"/>
    <property type="match status" value="1"/>
</dbReference>
<dbReference type="Gene3D" id="3.40.50.1820">
    <property type="entry name" value="alpha/beta hydrolase"/>
    <property type="match status" value="1"/>
</dbReference>
<dbReference type="SUPFAM" id="SSF53474">
    <property type="entry name" value="alpha/beta-Hydrolases"/>
    <property type="match status" value="1"/>
</dbReference>